<dbReference type="EMBL" id="DXGC01000013">
    <property type="protein sequence ID" value="HIW90347.1"/>
    <property type="molecule type" value="Genomic_DNA"/>
</dbReference>
<feature type="compositionally biased region" description="Acidic residues" evidence="1">
    <location>
        <begin position="346"/>
        <end position="363"/>
    </location>
</feature>
<proteinExistence type="predicted"/>
<comment type="caution">
    <text evidence="2">The sequence shown here is derived from an EMBL/GenBank/DDBJ whole genome shotgun (WGS) entry which is preliminary data.</text>
</comment>
<accession>A0A9D1RMQ4</accession>
<reference evidence="2" key="1">
    <citation type="journal article" date="2021" name="PeerJ">
        <title>Extensive microbial diversity within the chicken gut microbiome revealed by metagenomics and culture.</title>
        <authorList>
            <person name="Gilroy R."/>
            <person name="Ravi A."/>
            <person name="Getino M."/>
            <person name="Pursley I."/>
            <person name="Horton D.L."/>
            <person name="Alikhan N.F."/>
            <person name="Baker D."/>
            <person name="Gharbi K."/>
            <person name="Hall N."/>
            <person name="Watson M."/>
            <person name="Adriaenssens E.M."/>
            <person name="Foster-Nyarko E."/>
            <person name="Jarju S."/>
            <person name="Secka A."/>
            <person name="Antonio M."/>
            <person name="Oren A."/>
            <person name="Chaudhuri R.R."/>
            <person name="La Ragione R."/>
            <person name="Hildebrand F."/>
            <person name="Pallen M.J."/>
        </authorList>
    </citation>
    <scope>NUCLEOTIDE SEQUENCE</scope>
    <source>
        <strain evidence="2">CHK32-1732</strain>
    </source>
</reference>
<evidence type="ECO:0000256" key="1">
    <source>
        <dbReference type="SAM" id="MobiDB-lite"/>
    </source>
</evidence>
<name>A0A9D1RMQ4_9CORY</name>
<dbReference type="Proteomes" id="UP000824190">
    <property type="component" value="Unassembled WGS sequence"/>
</dbReference>
<protein>
    <submittedName>
        <fullName evidence="2">Uncharacterized protein</fullName>
    </submittedName>
</protein>
<feature type="compositionally biased region" description="Low complexity" evidence="1">
    <location>
        <begin position="403"/>
        <end position="414"/>
    </location>
</feature>
<gene>
    <name evidence="2" type="ORF">H9870_01570</name>
</gene>
<reference evidence="2" key="2">
    <citation type="submission" date="2021-04" db="EMBL/GenBank/DDBJ databases">
        <authorList>
            <person name="Gilroy R."/>
        </authorList>
    </citation>
    <scope>NUCLEOTIDE SEQUENCE</scope>
    <source>
        <strain evidence="2">CHK32-1732</strain>
    </source>
</reference>
<feature type="compositionally biased region" description="Basic and acidic residues" evidence="1">
    <location>
        <begin position="368"/>
        <end position="385"/>
    </location>
</feature>
<organism evidence="2 3">
    <name type="scientific">Candidatus Corynebacterium avicola</name>
    <dbReference type="NCBI Taxonomy" id="2838527"/>
    <lineage>
        <taxon>Bacteria</taxon>
        <taxon>Bacillati</taxon>
        <taxon>Actinomycetota</taxon>
        <taxon>Actinomycetes</taxon>
        <taxon>Mycobacteriales</taxon>
        <taxon>Corynebacteriaceae</taxon>
        <taxon>Corynebacterium</taxon>
    </lineage>
</organism>
<sequence length="465" mass="46607">MRNSAANQQRMTAAVRDLESTAGMVQGALPAVKPIVWTLLGFFTGSGGGSDSGGGSGKGKGGKLGSLIDTAGGVLGFIRDSAASVLGGIAGAVIGDRLSGAAEETEGHEQDVADAEDSLEWGDEVFDSIQQECADAVESCVSSAVPMARALIAAAAVAGVPEGIQLRMMAAQLLNSAGESVCAMVEGRNESLSECMDFMVERCAPAAREDSCNSNSPLADDPAPAVTSAACAVDTLPAAVDCPTGSAAPVPAPTAPAPGAPDIMTQAASIGAGVAVAVGAGVASSGVPTAPCPPALPTLPQLPSMIDIVGNVQQTVDTVISTAFADCPEPPPADCPPAECVPVESEPSDCDTVDEEPEPEPEPVPETGFDKSGFDKYGYRPDAAVDHVAQAPQETMPEDTATGSDVGAAPSGDGSDSGDVDVQPAPKDDAPAHPGWSPDVWTTDKSAQAEGAGSPEVTVERSEQW</sequence>
<feature type="region of interest" description="Disordered" evidence="1">
    <location>
        <begin position="335"/>
        <end position="465"/>
    </location>
</feature>
<evidence type="ECO:0000313" key="2">
    <source>
        <dbReference type="EMBL" id="HIW90347.1"/>
    </source>
</evidence>
<dbReference type="AlphaFoldDB" id="A0A9D1RMQ4"/>
<evidence type="ECO:0000313" key="3">
    <source>
        <dbReference type="Proteomes" id="UP000824190"/>
    </source>
</evidence>